<comment type="caution">
    <text evidence="10">The sequence shown here is derived from an EMBL/GenBank/DDBJ whole genome shotgun (WGS) entry which is preliminary data.</text>
</comment>
<dbReference type="SMART" id="SM00448">
    <property type="entry name" value="REC"/>
    <property type="match status" value="1"/>
</dbReference>
<proteinExistence type="predicted"/>
<dbReference type="Gene3D" id="3.40.50.2300">
    <property type="match status" value="1"/>
</dbReference>
<evidence type="ECO:0000256" key="2">
    <source>
        <dbReference type="ARBA" id="ARBA00023012"/>
    </source>
</evidence>
<feature type="domain" description="Response regulatory" evidence="8">
    <location>
        <begin position="2"/>
        <end position="116"/>
    </location>
</feature>
<feature type="DNA-binding region" description="OmpR/PhoB-type" evidence="7">
    <location>
        <begin position="124"/>
        <end position="224"/>
    </location>
</feature>
<evidence type="ECO:0000313" key="11">
    <source>
        <dbReference type="Proteomes" id="UP000029736"/>
    </source>
</evidence>
<sequence>MKVLLIGAESSSRIALQRYLKRQGLEGQTVAQPKAAVQKVLQVEFDAVVVTEPLEKGSAIRLGQLLRQQEMQGGLLLLTPATLPAYRIEALESGYDDVLSLPYDLAEAHARLKAIVRRRTGLYQRELRLDSLVVLPDEATVWIGGQRLELTKKEFNILFFLARNRNRVVSKDQLIDYLWGEEAEDIDGYDFLYAHLKNLRRKLKALGAEGLIETLYGMGYILRS</sequence>
<dbReference type="PANTHER" id="PTHR48111">
    <property type="entry name" value="REGULATOR OF RPOS"/>
    <property type="match status" value="1"/>
</dbReference>
<dbReference type="STRING" id="1524460.IX84_12690"/>
<keyword evidence="3" id="KW-0805">Transcription regulation</keyword>
<dbReference type="PROSITE" id="PS50110">
    <property type="entry name" value="RESPONSE_REGULATORY"/>
    <property type="match status" value="1"/>
</dbReference>
<evidence type="ECO:0000256" key="3">
    <source>
        <dbReference type="ARBA" id="ARBA00023015"/>
    </source>
</evidence>
<dbReference type="CDD" id="cd00383">
    <property type="entry name" value="trans_reg_C"/>
    <property type="match status" value="1"/>
</dbReference>
<organism evidence="10 11">
    <name type="scientific">Phaeodactylibacter xiamenensis</name>
    <dbReference type="NCBI Taxonomy" id="1524460"/>
    <lineage>
        <taxon>Bacteria</taxon>
        <taxon>Pseudomonadati</taxon>
        <taxon>Bacteroidota</taxon>
        <taxon>Saprospiria</taxon>
        <taxon>Saprospirales</taxon>
        <taxon>Haliscomenobacteraceae</taxon>
        <taxon>Phaeodactylibacter</taxon>
    </lineage>
</organism>
<evidence type="ECO:0000256" key="4">
    <source>
        <dbReference type="ARBA" id="ARBA00023125"/>
    </source>
</evidence>
<keyword evidence="1" id="KW-0597">Phosphoprotein</keyword>
<dbReference type="GO" id="GO:0000976">
    <property type="term" value="F:transcription cis-regulatory region binding"/>
    <property type="evidence" value="ECO:0007669"/>
    <property type="project" value="TreeGrafter"/>
</dbReference>
<dbReference type="PANTHER" id="PTHR48111:SF22">
    <property type="entry name" value="REGULATOR OF RPOS"/>
    <property type="match status" value="1"/>
</dbReference>
<dbReference type="SUPFAM" id="SSF46894">
    <property type="entry name" value="C-terminal effector domain of the bipartite response regulators"/>
    <property type="match status" value="1"/>
</dbReference>
<keyword evidence="4 7" id="KW-0238">DNA-binding</keyword>
<protein>
    <recommendedName>
        <fullName evidence="12">OmpR/PhoB-type domain-containing protein</fullName>
    </recommendedName>
</protein>
<dbReference type="InterPro" id="IPR001867">
    <property type="entry name" value="OmpR/PhoB-type_DNA-bd"/>
</dbReference>
<evidence type="ECO:0000259" key="8">
    <source>
        <dbReference type="PROSITE" id="PS50110"/>
    </source>
</evidence>
<gene>
    <name evidence="10" type="ORF">IX84_12690</name>
</gene>
<name>A0A098S8G0_9BACT</name>
<dbReference type="Gene3D" id="1.10.10.10">
    <property type="entry name" value="Winged helix-like DNA-binding domain superfamily/Winged helix DNA-binding domain"/>
    <property type="match status" value="1"/>
</dbReference>
<dbReference type="GO" id="GO:0032993">
    <property type="term" value="C:protein-DNA complex"/>
    <property type="evidence" value="ECO:0007669"/>
    <property type="project" value="TreeGrafter"/>
</dbReference>
<keyword evidence="5" id="KW-0804">Transcription</keyword>
<reference evidence="10 11" key="1">
    <citation type="journal article" date="2014" name="Int. J. Syst. Evol. Microbiol.">
        <title>Phaeodactylibacter xiamenensis gen. nov., sp. nov., a member of the family Saprospiraceae isolated from the marine alga Phaeodactylum tricornutum.</title>
        <authorList>
            <person name="Chen Z.Jr."/>
            <person name="Lei X."/>
            <person name="Lai Q."/>
            <person name="Li Y."/>
            <person name="Zhang B."/>
            <person name="Zhang J."/>
            <person name="Zhang H."/>
            <person name="Yang L."/>
            <person name="Zheng W."/>
            <person name="Tian Y."/>
            <person name="Yu Z."/>
            <person name="Xu H.Jr."/>
            <person name="Zheng T."/>
        </authorList>
    </citation>
    <scope>NUCLEOTIDE SEQUENCE [LARGE SCALE GENOMIC DNA]</scope>
    <source>
        <strain evidence="10 11">KD52</strain>
    </source>
</reference>
<dbReference type="AlphaFoldDB" id="A0A098S8G0"/>
<dbReference type="GO" id="GO:0006355">
    <property type="term" value="P:regulation of DNA-templated transcription"/>
    <property type="evidence" value="ECO:0007669"/>
    <property type="project" value="InterPro"/>
</dbReference>
<accession>A0A098S8G0</accession>
<dbReference type="OrthoDB" id="550554at2"/>
<evidence type="ECO:0000256" key="1">
    <source>
        <dbReference type="ARBA" id="ARBA00022553"/>
    </source>
</evidence>
<dbReference type="RefSeq" id="WP_044220691.1">
    <property type="nucleotide sequence ID" value="NZ_JBKAGJ010000012.1"/>
</dbReference>
<keyword evidence="2" id="KW-0902">Two-component regulatory system</keyword>
<evidence type="ECO:0000256" key="6">
    <source>
        <dbReference type="PROSITE-ProRule" id="PRU00169"/>
    </source>
</evidence>
<evidence type="ECO:0000256" key="5">
    <source>
        <dbReference type="ARBA" id="ARBA00023163"/>
    </source>
</evidence>
<evidence type="ECO:0000256" key="7">
    <source>
        <dbReference type="PROSITE-ProRule" id="PRU01091"/>
    </source>
</evidence>
<feature type="domain" description="OmpR/PhoB-type" evidence="9">
    <location>
        <begin position="124"/>
        <end position="224"/>
    </location>
</feature>
<dbReference type="InterPro" id="IPR039420">
    <property type="entry name" value="WalR-like"/>
</dbReference>
<evidence type="ECO:0000313" key="10">
    <source>
        <dbReference type="EMBL" id="KGE87968.1"/>
    </source>
</evidence>
<dbReference type="PROSITE" id="PS51755">
    <property type="entry name" value="OMPR_PHOB"/>
    <property type="match status" value="1"/>
</dbReference>
<dbReference type="SUPFAM" id="SSF52172">
    <property type="entry name" value="CheY-like"/>
    <property type="match status" value="1"/>
</dbReference>
<dbReference type="InterPro" id="IPR011006">
    <property type="entry name" value="CheY-like_superfamily"/>
</dbReference>
<dbReference type="Pfam" id="PF00072">
    <property type="entry name" value="Response_reg"/>
    <property type="match status" value="1"/>
</dbReference>
<dbReference type="InterPro" id="IPR001789">
    <property type="entry name" value="Sig_transdc_resp-reg_receiver"/>
</dbReference>
<dbReference type="Proteomes" id="UP000029736">
    <property type="component" value="Unassembled WGS sequence"/>
</dbReference>
<dbReference type="InterPro" id="IPR016032">
    <property type="entry name" value="Sig_transdc_resp-reg_C-effctor"/>
</dbReference>
<dbReference type="GO" id="GO:0000156">
    <property type="term" value="F:phosphorelay response regulator activity"/>
    <property type="evidence" value="ECO:0007669"/>
    <property type="project" value="TreeGrafter"/>
</dbReference>
<comment type="caution">
    <text evidence="6">Lacks conserved residue(s) required for the propagation of feature annotation.</text>
</comment>
<dbReference type="SMART" id="SM00862">
    <property type="entry name" value="Trans_reg_C"/>
    <property type="match status" value="1"/>
</dbReference>
<evidence type="ECO:0008006" key="12">
    <source>
        <dbReference type="Google" id="ProtNLM"/>
    </source>
</evidence>
<dbReference type="EMBL" id="JPOS01000029">
    <property type="protein sequence ID" value="KGE87968.1"/>
    <property type="molecule type" value="Genomic_DNA"/>
</dbReference>
<evidence type="ECO:0000259" key="9">
    <source>
        <dbReference type="PROSITE" id="PS51755"/>
    </source>
</evidence>
<dbReference type="InterPro" id="IPR036388">
    <property type="entry name" value="WH-like_DNA-bd_sf"/>
</dbReference>
<dbReference type="Pfam" id="PF00486">
    <property type="entry name" value="Trans_reg_C"/>
    <property type="match status" value="1"/>
</dbReference>
<keyword evidence="11" id="KW-1185">Reference proteome</keyword>
<dbReference type="GO" id="GO:0005829">
    <property type="term" value="C:cytosol"/>
    <property type="evidence" value="ECO:0007669"/>
    <property type="project" value="TreeGrafter"/>
</dbReference>